<dbReference type="RefSeq" id="WP_119408231.1">
    <property type="nucleotide sequence ID" value="NZ_CP032869.1"/>
</dbReference>
<dbReference type="KEGG" id="muh:HYN43_003995"/>
<dbReference type="SUPFAM" id="SSF51182">
    <property type="entry name" value="RmlC-like cupins"/>
    <property type="match status" value="1"/>
</dbReference>
<dbReference type="InterPro" id="IPR013096">
    <property type="entry name" value="Cupin_2"/>
</dbReference>
<protein>
    <recommendedName>
        <fullName evidence="1">Cupin type-2 domain-containing protein</fullName>
    </recommendedName>
</protein>
<reference evidence="2 3" key="1">
    <citation type="submission" date="2018-10" db="EMBL/GenBank/DDBJ databases">
        <title>Genome sequencing of Mucilaginibacter sp. HYN0043.</title>
        <authorList>
            <person name="Kim M."/>
            <person name="Yi H."/>
        </authorList>
    </citation>
    <scope>NUCLEOTIDE SEQUENCE [LARGE SCALE GENOMIC DNA]</scope>
    <source>
        <strain evidence="2 3">HYN0043</strain>
    </source>
</reference>
<dbReference type="Proteomes" id="UP000270046">
    <property type="component" value="Chromosome"/>
</dbReference>
<organism evidence="2 3">
    <name type="scientific">Mucilaginibacter celer</name>
    <dbReference type="NCBI Taxonomy" id="2305508"/>
    <lineage>
        <taxon>Bacteria</taxon>
        <taxon>Pseudomonadati</taxon>
        <taxon>Bacteroidota</taxon>
        <taxon>Sphingobacteriia</taxon>
        <taxon>Sphingobacteriales</taxon>
        <taxon>Sphingobacteriaceae</taxon>
        <taxon>Mucilaginibacter</taxon>
    </lineage>
</organism>
<dbReference type="Gene3D" id="2.60.120.10">
    <property type="entry name" value="Jelly Rolls"/>
    <property type="match status" value="1"/>
</dbReference>
<feature type="domain" description="Cupin type-2" evidence="1">
    <location>
        <begin position="34"/>
        <end position="93"/>
    </location>
</feature>
<dbReference type="OrthoDB" id="997205at2"/>
<name>A0A494VT41_9SPHI</name>
<gene>
    <name evidence="2" type="ORF">HYN43_003995</name>
</gene>
<sequence>MVIEQVREQMQEAAGAVVKIVKQGGSYKMMAIGLKKGAVLKEHKTAVPATLIVIEGEVLYNEAGRSVELKKDTDFEIPVNVPHGLLANEDSICLLIQG</sequence>
<dbReference type="InterPro" id="IPR011051">
    <property type="entry name" value="RmlC_Cupin_sf"/>
</dbReference>
<keyword evidence="3" id="KW-1185">Reference proteome</keyword>
<evidence type="ECO:0000313" key="2">
    <source>
        <dbReference type="EMBL" id="AYL94513.1"/>
    </source>
</evidence>
<dbReference type="EMBL" id="CP032869">
    <property type="protein sequence ID" value="AYL94513.1"/>
    <property type="molecule type" value="Genomic_DNA"/>
</dbReference>
<evidence type="ECO:0000259" key="1">
    <source>
        <dbReference type="Pfam" id="PF07883"/>
    </source>
</evidence>
<evidence type="ECO:0000313" key="3">
    <source>
        <dbReference type="Proteomes" id="UP000270046"/>
    </source>
</evidence>
<proteinExistence type="predicted"/>
<dbReference type="InterPro" id="IPR014710">
    <property type="entry name" value="RmlC-like_jellyroll"/>
</dbReference>
<dbReference type="Pfam" id="PF07883">
    <property type="entry name" value="Cupin_2"/>
    <property type="match status" value="1"/>
</dbReference>
<accession>A0A494VT41</accession>
<dbReference type="AlphaFoldDB" id="A0A494VT41"/>